<feature type="chain" id="PRO_5002429948" description="Rhamnogalacturonan lyase domain-containing protein" evidence="1">
    <location>
        <begin position="21"/>
        <end position="105"/>
    </location>
</feature>
<accession>A0A0E9MYM3</accession>
<evidence type="ECO:0008006" key="4">
    <source>
        <dbReference type="Google" id="ProtNLM"/>
    </source>
</evidence>
<dbReference type="STRING" id="1220578.FPE01S_01_12380"/>
<organism evidence="2 3">
    <name type="scientific">Flavihumibacter petaseus NBRC 106054</name>
    <dbReference type="NCBI Taxonomy" id="1220578"/>
    <lineage>
        <taxon>Bacteria</taxon>
        <taxon>Pseudomonadati</taxon>
        <taxon>Bacteroidota</taxon>
        <taxon>Chitinophagia</taxon>
        <taxon>Chitinophagales</taxon>
        <taxon>Chitinophagaceae</taxon>
        <taxon>Flavihumibacter</taxon>
    </lineage>
</organism>
<dbReference type="AlphaFoldDB" id="A0A0E9MYM3"/>
<evidence type="ECO:0000313" key="3">
    <source>
        <dbReference type="Proteomes" id="UP000033121"/>
    </source>
</evidence>
<dbReference type="EMBL" id="BBWV01000001">
    <property type="protein sequence ID" value="GAO42225.1"/>
    <property type="molecule type" value="Genomic_DNA"/>
</dbReference>
<evidence type="ECO:0000256" key="1">
    <source>
        <dbReference type="SAM" id="SignalP"/>
    </source>
</evidence>
<gene>
    <name evidence="2" type="ORF">FPE01S_01_12380</name>
</gene>
<evidence type="ECO:0000313" key="2">
    <source>
        <dbReference type="EMBL" id="GAO42225.1"/>
    </source>
</evidence>
<reference evidence="2 3" key="1">
    <citation type="submission" date="2015-04" db="EMBL/GenBank/DDBJ databases">
        <title>Whole genome shotgun sequence of Flavihumibacter petaseus NBRC 106054.</title>
        <authorList>
            <person name="Miyazawa S."/>
            <person name="Hosoyama A."/>
            <person name="Hashimoto M."/>
            <person name="Noguchi M."/>
            <person name="Tsuchikane K."/>
            <person name="Ohji S."/>
            <person name="Yamazoe A."/>
            <person name="Ichikawa N."/>
            <person name="Kimura A."/>
            <person name="Fujita N."/>
        </authorList>
    </citation>
    <scope>NUCLEOTIDE SEQUENCE [LARGE SCALE GENOMIC DNA]</scope>
    <source>
        <strain evidence="2 3">NBRC 106054</strain>
    </source>
</reference>
<dbReference type="OrthoDB" id="676304at2"/>
<feature type="signal peptide" evidence="1">
    <location>
        <begin position="1"/>
        <end position="20"/>
    </location>
</feature>
<protein>
    <recommendedName>
        <fullName evidence="4">Rhamnogalacturonan lyase domain-containing protein</fullName>
    </recommendedName>
</protein>
<dbReference type="Proteomes" id="UP000033121">
    <property type="component" value="Unassembled WGS sequence"/>
</dbReference>
<sequence>MKQMKMTALALGVMTAGLFAFRGLDTGSIKGTVSPADGAVQAWALSATDTAKAAINNGAFEITNVKPGDYRLIIEAKAPYKNQAKEGVSVKDNAATDVGEIKLEK</sequence>
<keyword evidence="3" id="KW-1185">Reference proteome</keyword>
<keyword evidence="1" id="KW-0732">Signal</keyword>
<dbReference type="InterPro" id="IPR013784">
    <property type="entry name" value="Carb-bd-like_fold"/>
</dbReference>
<dbReference type="Gene3D" id="2.60.40.1120">
    <property type="entry name" value="Carboxypeptidase-like, regulatory domain"/>
    <property type="match status" value="1"/>
</dbReference>
<dbReference type="SUPFAM" id="SSF49452">
    <property type="entry name" value="Starch-binding domain-like"/>
    <property type="match status" value="1"/>
</dbReference>
<dbReference type="GO" id="GO:0030246">
    <property type="term" value="F:carbohydrate binding"/>
    <property type="evidence" value="ECO:0007669"/>
    <property type="project" value="InterPro"/>
</dbReference>
<proteinExistence type="predicted"/>
<name>A0A0E9MYM3_9BACT</name>
<dbReference type="RefSeq" id="WP_046367955.1">
    <property type="nucleotide sequence ID" value="NZ_BBWV01000001.1"/>
</dbReference>
<comment type="caution">
    <text evidence="2">The sequence shown here is derived from an EMBL/GenBank/DDBJ whole genome shotgun (WGS) entry which is preliminary data.</text>
</comment>